<dbReference type="Proteomes" id="UP000808372">
    <property type="component" value="Chromosome 27"/>
</dbReference>
<sequence>MPGCFSKLAERVRGRQRPTASTGCSNSFVACFSCLFLFCRVRECRQVDSDSDFEEETTVLDEVQLDVPLDDVPDVPQLPVFLGVQNAAIILEDVPDVQTILEEATGNWQLIPIRFSPLYCGPVVIRNNAGPVVKAWRTFQFISPIITYMRGGSQQVVVRMHHVSRVRGLETQLVWAISKETARLSPEGIPYCATKVQSITWIQRVAGRVTHYASHLRHETSVDVTLGCYQVCCVCFEQQTDVSVVYATLHMGLDGLLSSSAWSEAASFSTPTTQQFTDPEPEGHNCYEGWEEDLLPEEREVPLLNLYLITKRVEDIALRLVSLRQAFTTLLGSTLSRNRLFVAGKVLLGALVQANHMDEAKFIRTYKDFVDYLSDPSKRNDIERELAEAKIHHVNMIDVLFELVLFGLMTAQKSLMVHPGGFMERLYALLYSFLPTAANMEPEADRYLLLLNDSCDTLPPNRDLDTNALHYFALNLTFLNKTSCSSKTGLQEAPERTFPVFFRGKLGEKLHQETPGFDLLDPNMRVMDVSYNCLHDKHLKSFYRHPERKKRLVKQGLITSNEKVLCTCKEYNRYSSYIKSVQLLWEKQCCAQQVRVVYFLDAQL</sequence>
<dbReference type="PANTHER" id="PTHR47315:SF3">
    <property type="entry name" value="FIBROUS SHEATH-INTERACTING PROTEIN 2-LIKE"/>
    <property type="match status" value="1"/>
</dbReference>
<dbReference type="RefSeq" id="XP_038822225.1">
    <property type="nucleotide sequence ID" value="XM_038966297.1"/>
</dbReference>
<evidence type="ECO:0000313" key="2">
    <source>
        <dbReference type="RefSeq" id="XP_038822225.1"/>
    </source>
</evidence>
<organism evidence="1 2">
    <name type="scientific">Salvelinus namaycush</name>
    <name type="common">Lake trout</name>
    <name type="synonym">Salmo namaycush</name>
    <dbReference type="NCBI Taxonomy" id="8040"/>
    <lineage>
        <taxon>Eukaryota</taxon>
        <taxon>Metazoa</taxon>
        <taxon>Chordata</taxon>
        <taxon>Craniata</taxon>
        <taxon>Vertebrata</taxon>
        <taxon>Euteleostomi</taxon>
        <taxon>Actinopterygii</taxon>
        <taxon>Neopterygii</taxon>
        <taxon>Teleostei</taxon>
        <taxon>Protacanthopterygii</taxon>
        <taxon>Salmoniformes</taxon>
        <taxon>Salmonidae</taxon>
        <taxon>Salmoninae</taxon>
        <taxon>Salvelinus</taxon>
    </lineage>
</organism>
<keyword evidence="1" id="KW-1185">Reference proteome</keyword>
<dbReference type="AlphaFoldDB" id="A0A8U0PC75"/>
<dbReference type="Pfam" id="PF10265">
    <property type="entry name" value="Miga"/>
    <property type="match status" value="1"/>
</dbReference>
<evidence type="ECO:0000313" key="1">
    <source>
        <dbReference type="Proteomes" id="UP000808372"/>
    </source>
</evidence>
<dbReference type="InterPro" id="IPR019392">
    <property type="entry name" value="Miga"/>
</dbReference>
<dbReference type="GO" id="GO:0008053">
    <property type="term" value="P:mitochondrial fusion"/>
    <property type="evidence" value="ECO:0007669"/>
    <property type="project" value="InterPro"/>
</dbReference>
<accession>A0A8U0PC75</accession>
<dbReference type="GeneID" id="120022412"/>
<reference evidence="2" key="1">
    <citation type="submission" date="2025-08" db="UniProtKB">
        <authorList>
            <consortium name="RefSeq"/>
        </authorList>
    </citation>
    <scope>IDENTIFICATION</scope>
    <source>
        <tissue evidence="2">White muscle</tissue>
    </source>
</reference>
<dbReference type="PROSITE" id="PS51257">
    <property type="entry name" value="PROKAR_LIPOPROTEIN"/>
    <property type="match status" value="1"/>
</dbReference>
<dbReference type="KEGG" id="snh:120022412"/>
<proteinExistence type="predicted"/>
<dbReference type="PANTHER" id="PTHR47315">
    <property type="entry name" value="FIBROUS SHEATH INTERACTING PROTEIN 2"/>
    <property type="match status" value="1"/>
</dbReference>
<dbReference type="InterPro" id="IPR038891">
    <property type="entry name" value="FSIP2"/>
</dbReference>
<gene>
    <name evidence="2" type="primary">LOC120022412</name>
</gene>
<name>A0A8U0PC75_SALNM</name>
<protein>
    <submittedName>
        <fullName evidence="2">Uncharacterized protein LOC120022412</fullName>
    </submittedName>
</protein>